<keyword evidence="3" id="KW-1185">Reference proteome</keyword>
<keyword evidence="1" id="KW-0812">Transmembrane</keyword>
<organism evidence="2 3">
    <name type="scientific">Hymenobacter lutimineralis</name>
    <dbReference type="NCBI Taxonomy" id="2606448"/>
    <lineage>
        <taxon>Bacteria</taxon>
        <taxon>Pseudomonadati</taxon>
        <taxon>Bacteroidota</taxon>
        <taxon>Cytophagia</taxon>
        <taxon>Cytophagales</taxon>
        <taxon>Hymenobacteraceae</taxon>
        <taxon>Hymenobacter</taxon>
    </lineage>
</organism>
<feature type="transmembrane region" description="Helical" evidence="1">
    <location>
        <begin position="77"/>
        <end position="98"/>
    </location>
</feature>
<comment type="caution">
    <text evidence="2">The sequence shown here is derived from an EMBL/GenBank/DDBJ whole genome shotgun (WGS) entry which is preliminary data.</text>
</comment>
<keyword evidence="1" id="KW-1133">Transmembrane helix</keyword>
<dbReference type="RefSeq" id="WP_149072810.1">
    <property type="nucleotide sequence ID" value="NZ_VTHL01000033.1"/>
</dbReference>
<dbReference type="Proteomes" id="UP000322791">
    <property type="component" value="Unassembled WGS sequence"/>
</dbReference>
<proteinExistence type="predicted"/>
<evidence type="ECO:0000313" key="2">
    <source>
        <dbReference type="EMBL" id="TYZ05925.1"/>
    </source>
</evidence>
<dbReference type="PROSITE" id="PS51257">
    <property type="entry name" value="PROKAR_LIPOPROTEIN"/>
    <property type="match status" value="1"/>
</dbReference>
<evidence type="ECO:0000256" key="1">
    <source>
        <dbReference type="SAM" id="Phobius"/>
    </source>
</evidence>
<gene>
    <name evidence="2" type="ORF">FY528_20100</name>
</gene>
<feature type="transmembrane region" description="Helical" evidence="1">
    <location>
        <begin position="38"/>
        <end position="56"/>
    </location>
</feature>
<dbReference type="AlphaFoldDB" id="A0A5D6US97"/>
<evidence type="ECO:0008006" key="4">
    <source>
        <dbReference type="Google" id="ProtNLM"/>
    </source>
</evidence>
<feature type="transmembrane region" description="Helical" evidence="1">
    <location>
        <begin position="142"/>
        <end position="164"/>
    </location>
</feature>
<keyword evidence="1" id="KW-0472">Membrane</keyword>
<reference evidence="2 3" key="1">
    <citation type="submission" date="2019-08" db="EMBL/GenBank/DDBJ databases">
        <authorList>
            <person name="Seo M.-J."/>
        </authorList>
    </citation>
    <scope>NUCLEOTIDE SEQUENCE [LARGE SCALE GENOMIC DNA]</scope>
    <source>
        <strain evidence="2 3">KIGAM108</strain>
    </source>
</reference>
<name>A0A5D6US97_9BACT</name>
<accession>A0A5D6US97</accession>
<dbReference type="EMBL" id="VTHL01000033">
    <property type="protein sequence ID" value="TYZ05925.1"/>
    <property type="molecule type" value="Genomic_DNA"/>
</dbReference>
<sequence length="173" mass="19548">MKSFYETTLLYAALLGILLLGVFVGCSALGSSLYQDPLTYIITLMAGVLVVILLYYRALRPMLSEGQGTAAWFLKRGLLVGVGGVLAATVFVHLYAYYVDDYFPRRMRYQEQQIDHWSPPPQIKRELLRDAQDYETYHYEELVLLLCGGVAVLLGSGGLTPFFMRYDKRAART</sequence>
<protein>
    <recommendedName>
        <fullName evidence="4">DUF4199 domain-containing protein</fullName>
    </recommendedName>
</protein>
<evidence type="ECO:0000313" key="3">
    <source>
        <dbReference type="Proteomes" id="UP000322791"/>
    </source>
</evidence>